<name>A0A699UJB1_TANCI</name>
<gene>
    <name evidence="3" type="ORF">Tci_893317</name>
</gene>
<proteinExistence type="predicted"/>
<evidence type="ECO:0000256" key="2">
    <source>
        <dbReference type="SAM" id="MobiDB-lite"/>
    </source>
</evidence>
<dbReference type="AlphaFoldDB" id="A0A699UJB1"/>
<sequence>PRRKQRMETKVSPTKTNTEEHVPTPSNDLLPSGEERMKLKELMELCTNLSNKVLDLESEVIDMKSSHKAKIEELESRVEKLEEEESSQQGRKIADIDADAEVNLENVYNLDMAHEETVFSMQDIDVQSERIENVVKDVEDVVATAENVE</sequence>
<reference evidence="3" key="1">
    <citation type="journal article" date="2019" name="Sci. Rep.">
        <title>Draft genome of Tanacetum cinerariifolium, the natural source of mosquito coil.</title>
        <authorList>
            <person name="Yamashiro T."/>
            <person name="Shiraishi A."/>
            <person name="Satake H."/>
            <person name="Nakayama K."/>
        </authorList>
    </citation>
    <scope>NUCLEOTIDE SEQUENCE</scope>
</reference>
<feature type="region of interest" description="Disordered" evidence="2">
    <location>
        <begin position="1"/>
        <end position="32"/>
    </location>
</feature>
<organism evidence="3">
    <name type="scientific">Tanacetum cinerariifolium</name>
    <name type="common">Dalmatian daisy</name>
    <name type="synonym">Chrysanthemum cinerariifolium</name>
    <dbReference type="NCBI Taxonomy" id="118510"/>
    <lineage>
        <taxon>Eukaryota</taxon>
        <taxon>Viridiplantae</taxon>
        <taxon>Streptophyta</taxon>
        <taxon>Embryophyta</taxon>
        <taxon>Tracheophyta</taxon>
        <taxon>Spermatophyta</taxon>
        <taxon>Magnoliopsida</taxon>
        <taxon>eudicotyledons</taxon>
        <taxon>Gunneridae</taxon>
        <taxon>Pentapetalae</taxon>
        <taxon>asterids</taxon>
        <taxon>campanulids</taxon>
        <taxon>Asterales</taxon>
        <taxon>Asteraceae</taxon>
        <taxon>Asteroideae</taxon>
        <taxon>Anthemideae</taxon>
        <taxon>Anthemidinae</taxon>
        <taxon>Tanacetum</taxon>
    </lineage>
</organism>
<comment type="caution">
    <text evidence="3">The sequence shown here is derived from an EMBL/GenBank/DDBJ whole genome shotgun (WGS) entry which is preliminary data.</text>
</comment>
<protein>
    <submittedName>
        <fullName evidence="3">Uncharacterized protein</fullName>
    </submittedName>
</protein>
<dbReference type="EMBL" id="BKCJ011328995">
    <property type="protein sequence ID" value="GFD21348.1"/>
    <property type="molecule type" value="Genomic_DNA"/>
</dbReference>
<feature type="non-terminal residue" evidence="3">
    <location>
        <position position="149"/>
    </location>
</feature>
<evidence type="ECO:0000313" key="3">
    <source>
        <dbReference type="EMBL" id="GFD21348.1"/>
    </source>
</evidence>
<evidence type="ECO:0000256" key="1">
    <source>
        <dbReference type="SAM" id="Coils"/>
    </source>
</evidence>
<keyword evidence="1" id="KW-0175">Coiled coil</keyword>
<accession>A0A699UJB1</accession>
<feature type="non-terminal residue" evidence="3">
    <location>
        <position position="1"/>
    </location>
</feature>
<feature type="coiled-coil region" evidence="1">
    <location>
        <begin position="39"/>
        <end position="91"/>
    </location>
</feature>